<dbReference type="Proteomes" id="UP001204833">
    <property type="component" value="Unassembled WGS sequence"/>
</dbReference>
<feature type="domain" description="F-box" evidence="1">
    <location>
        <begin position="18"/>
        <end position="70"/>
    </location>
</feature>
<protein>
    <recommendedName>
        <fullName evidence="1">F-box domain-containing protein</fullName>
    </recommendedName>
</protein>
<dbReference type="RefSeq" id="XP_051607124.1">
    <property type="nucleotide sequence ID" value="XM_051753948.1"/>
</dbReference>
<evidence type="ECO:0000259" key="1">
    <source>
        <dbReference type="PROSITE" id="PS50181"/>
    </source>
</evidence>
<keyword evidence="3" id="KW-1185">Reference proteome</keyword>
<dbReference type="SUPFAM" id="SSF52047">
    <property type="entry name" value="RNI-like"/>
    <property type="match status" value="1"/>
</dbReference>
<accession>A0AAD5FWV1</accession>
<dbReference type="GeneID" id="76152482"/>
<dbReference type="PROSITE" id="PS50181">
    <property type="entry name" value="FBOX"/>
    <property type="match status" value="1"/>
</dbReference>
<sequence>MKGIKHSGRRGQSLPKRALALSTLPNDVIHIIFTHLTIQDLQNLSVLNREYRELLVPHLLSRVKAQWYKLIDESEGTTSVLKKYKYVIHQLRIIDSFPYGDWQIDIFQDVLYQLPKLQHLLINTVSSSGWLRYRANQTITKLTLYSEANVNDTQSRLQPHNKDNVTRKLNTYHPLQMFNVEHLENFKMLQHLELEGYHISWDPGSIRIPVLTLTSLTLVDCQWNYPFELKHFNYNNTLEHLSLQFKNGSTFEHSERFRDFILNLGESGGLESIASLELIHNDVKAETHHLNVDETFLKRILSGKGLPNLRRLVLRGWRVNCAFYWHRLVEILQSKQELTALDFDVVSSFGSGINTGVVKEWCREMCPWMKVCLNVRELQKA</sequence>
<dbReference type="Pfam" id="PF00646">
    <property type="entry name" value="F-box"/>
    <property type="match status" value="1"/>
</dbReference>
<dbReference type="AlphaFoldDB" id="A0AAD5FWV1"/>
<dbReference type="EMBL" id="JAIHNG010000160">
    <property type="protein sequence ID" value="KAI5950092.1"/>
    <property type="molecule type" value="Genomic_DNA"/>
</dbReference>
<evidence type="ECO:0000313" key="2">
    <source>
        <dbReference type="EMBL" id="KAI5950092.1"/>
    </source>
</evidence>
<proteinExistence type="predicted"/>
<dbReference type="Gene3D" id="3.80.10.10">
    <property type="entry name" value="Ribonuclease Inhibitor"/>
    <property type="match status" value="1"/>
</dbReference>
<dbReference type="SUPFAM" id="SSF81383">
    <property type="entry name" value="F-box domain"/>
    <property type="match status" value="1"/>
</dbReference>
<evidence type="ECO:0000313" key="3">
    <source>
        <dbReference type="Proteomes" id="UP001204833"/>
    </source>
</evidence>
<dbReference type="InterPro" id="IPR001810">
    <property type="entry name" value="F-box_dom"/>
</dbReference>
<reference evidence="2 3" key="1">
    <citation type="journal article" date="2022" name="DNA Res.">
        <title>Genome analysis of five recently described species of the CUG-Ser clade uncovers Candida theae as a new hybrid lineage with pathogenic potential in the Candida parapsilosis species complex.</title>
        <authorList>
            <person name="Mixao V."/>
            <person name="Del Olmo V."/>
            <person name="Hegedusova E."/>
            <person name="Saus E."/>
            <person name="Pryszcz L."/>
            <person name="Cillingova A."/>
            <person name="Nosek J."/>
            <person name="Gabaldon T."/>
        </authorList>
    </citation>
    <scope>NUCLEOTIDE SEQUENCE [LARGE SCALE GENOMIC DNA]</scope>
    <source>
        <strain evidence="2 3">CBS 12239</strain>
    </source>
</reference>
<dbReference type="InterPro" id="IPR036047">
    <property type="entry name" value="F-box-like_dom_sf"/>
</dbReference>
<name>A0AAD5FWV1_9ASCO</name>
<dbReference type="InterPro" id="IPR032675">
    <property type="entry name" value="LRR_dom_sf"/>
</dbReference>
<gene>
    <name evidence="2" type="ORF">KGF57_004438</name>
</gene>
<organism evidence="2 3">
    <name type="scientific">Candida theae</name>
    <dbReference type="NCBI Taxonomy" id="1198502"/>
    <lineage>
        <taxon>Eukaryota</taxon>
        <taxon>Fungi</taxon>
        <taxon>Dikarya</taxon>
        <taxon>Ascomycota</taxon>
        <taxon>Saccharomycotina</taxon>
        <taxon>Pichiomycetes</taxon>
        <taxon>Debaryomycetaceae</taxon>
        <taxon>Candida/Lodderomyces clade</taxon>
        <taxon>Candida</taxon>
    </lineage>
</organism>
<comment type="caution">
    <text evidence="2">The sequence shown here is derived from an EMBL/GenBank/DDBJ whole genome shotgun (WGS) entry which is preliminary data.</text>
</comment>